<accession>A0A165K798</accession>
<evidence type="ECO:0000256" key="1">
    <source>
        <dbReference type="SAM" id="MobiDB-lite"/>
    </source>
</evidence>
<dbReference type="EMBL" id="KV423914">
    <property type="protein sequence ID" value="KZT62773.1"/>
    <property type="molecule type" value="Genomic_DNA"/>
</dbReference>
<evidence type="ECO:0000313" key="2">
    <source>
        <dbReference type="EMBL" id="KZT62773.1"/>
    </source>
</evidence>
<proteinExistence type="predicted"/>
<feature type="compositionally biased region" description="Polar residues" evidence="1">
    <location>
        <begin position="499"/>
        <end position="516"/>
    </location>
</feature>
<evidence type="ECO:0000313" key="3">
    <source>
        <dbReference type="Proteomes" id="UP000076842"/>
    </source>
</evidence>
<protein>
    <submittedName>
        <fullName evidence="2">Uncharacterized protein</fullName>
    </submittedName>
</protein>
<feature type="region of interest" description="Disordered" evidence="1">
    <location>
        <begin position="499"/>
        <end position="545"/>
    </location>
</feature>
<dbReference type="Proteomes" id="UP000076842">
    <property type="component" value="Unassembled WGS sequence"/>
</dbReference>
<feature type="region of interest" description="Disordered" evidence="1">
    <location>
        <begin position="79"/>
        <end position="99"/>
    </location>
</feature>
<dbReference type="InParanoid" id="A0A165K798"/>
<reference evidence="2 3" key="1">
    <citation type="journal article" date="2016" name="Mol. Biol. Evol.">
        <title>Comparative Genomics of Early-Diverging Mushroom-Forming Fungi Provides Insights into the Origins of Lignocellulose Decay Capabilities.</title>
        <authorList>
            <person name="Nagy L.G."/>
            <person name="Riley R."/>
            <person name="Tritt A."/>
            <person name="Adam C."/>
            <person name="Daum C."/>
            <person name="Floudas D."/>
            <person name="Sun H."/>
            <person name="Yadav J.S."/>
            <person name="Pangilinan J."/>
            <person name="Larsson K.H."/>
            <person name="Matsuura K."/>
            <person name="Barry K."/>
            <person name="Labutti K."/>
            <person name="Kuo R."/>
            <person name="Ohm R.A."/>
            <person name="Bhattacharya S.S."/>
            <person name="Shirouzu T."/>
            <person name="Yoshinaga Y."/>
            <person name="Martin F.M."/>
            <person name="Grigoriev I.V."/>
            <person name="Hibbett D.S."/>
        </authorList>
    </citation>
    <scope>NUCLEOTIDE SEQUENCE [LARGE SCALE GENOMIC DNA]</scope>
    <source>
        <strain evidence="2 3">HHB12733</strain>
    </source>
</reference>
<name>A0A165K798_9BASI</name>
<gene>
    <name evidence="2" type="ORF">CALCODRAFT_777</name>
</gene>
<keyword evidence="3" id="KW-1185">Reference proteome</keyword>
<organism evidence="2 3">
    <name type="scientific">Calocera cornea HHB12733</name>
    <dbReference type="NCBI Taxonomy" id="1353952"/>
    <lineage>
        <taxon>Eukaryota</taxon>
        <taxon>Fungi</taxon>
        <taxon>Dikarya</taxon>
        <taxon>Basidiomycota</taxon>
        <taxon>Agaricomycotina</taxon>
        <taxon>Dacrymycetes</taxon>
        <taxon>Dacrymycetales</taxon>
        <taxon>Dacrymycetaceae</taxon>
        <taxon>Calocera</taxon>
    </lineage>
</organism>
<dbReference type="AlphaFoldDB" id="A0A165K798"/>
<feature type="compositionally biased region" description="Basic and acidic residues" evidence="1">
    <location>
        <begin position="79"/>
        <end position="90"/>
    </location>
</feature>
<sequence length="545" mass="58440">MEASSRSDEGFVLGSRAHALPRLLVVARDGAVPGFGASKLRLDLLTSRAVLGVTGQKPINDRLLLGLLVQRVGWEGLGDDRRTGRRDGSRQRGGRGHPALHEEAVDEQAALFDVAGGLDQPLQETELVVRGRRYGDRHAARDTVRYTNGNTIGSDGESTVGCTTLHNNRLLHNFVDRDPRMRAVRRRGILLVGRVGRVWRRVGRGDPAWLGHGTILGRADGRLRARVPTHHRRRLVRRRRGRQSDVRVLHGHVLLQRRRRRALSVCQAPIAVARGHARNRVLRVEGNAGRDGLDRGRRGDVDGARVHRASREGVRGLLPAHEPAQRAVLVHPTRATATDGLVVAPREALQGVHEPTAGGLLERAAAALQAGRGARGAREGTGLRRRAFVEEGDKVAGGLGDARLARSGGGGSSRGGGRRLGLLRLRPLVKVEAVCLLVQGRDVALPVGRFLGRAIEEGCYGVRFAELSHFSSGTYEAAGMARSSRPALAWASAPAAARVQTQSSEVPRADPTSSGASGVHHTRPAARPAQSADSAVEGSPRASPC</sequence>